<feature type="signal peptide" evidence="1">
    <location>
        <begin position="1"/>
        <end position="21"/>
    </location>
</feature>
<dbReference type="EMBL" id="JAWSTH010000081">
    <property type="protein sequence ID" value="MDW5597290.1"/>
    <property type="molecule type" value="Genomic_DNA"/>
</dbReference>
<name>A0ABU4HXU1_9ACTN</name>
<keyword evidence="1" id="KW-0732">Signal</keyword>
<sequence length="134" mass="14789">MRRATLAALLVCLLAGCGAESDDLFRVSRSGSLPDARVEITVNDGGTVTCDRGEPRQLDSKLLLRGRDIVRSLAEEAPYETVHPRPANAQLRFELHTLDGTIEFSETDGAREPDLGRMVQLVRELAQRECGLER</sequence>
<comment type="caution">
    <text evidence="2">The sequence shown here is derived from an EMBL/GenBank/DDBJ whole genome shotgun (WGS) entry which is preliminary data.</text>
</comment>
<evidence type="ECO:0000256" key="1">
    <source>
        <dbReference type="SAM" id="SignalP"/>
    </source>
</evidence>
<accession>A0ABU4HXU1</accession>
<dbReference type="Proteomes" id="UP001284601">
    <property type="component" value="Unassembled WGS sequence"/>
</dbReference>
<feature type="chain" id="PRO_5045607919" description="Lipoprotein" evidence="1">
    <location>
        <begin position="22"/>
        <end position="134"/>
    </location>
</feature>
<keyword evidence="3" id="KW-1185">Reference proteome</keyword>
<evidence type="ECO:0000313" key="3">
    <source>
        <dbReference type="Proteomes" id="UP001284601"/>
    </source>
</evidence>
<dbReference type="PROSITE" id="PS51257">
    <property type="entry name" value="PROKAR_LIPOPROTEIN"/>
    <property type="match status" value="1"/>
</dbReference>
<dbReference type="RefSeq" id="WP_318599754.1">
    <property type="nucleotide sequence ID" value="NZ_JAWSTH010000081.1"/>
</dbReference>
<protein>
    <recommendedName>
        <fullName evidence="4">Lipoprotein</fullName>
    </recommendedName>
</protein>
<organism evidence="2 3">
    <name type="scientific">Conexibacter stalactiti</name>
    <dbReference type="NCBI Taxonomy" id="1940611"/>
    <lineage>
        <taxon>Bacteria</taxon>
        <taxon>Bacillati</taxon>
        <taxon>Actinomycetota</taxon>
        <taxon>Thermoleophilia</taxon>
        <taxon>Solirubrobacterales</taxon>
        <taxon>Conexibacteraceae</taxon>
        <taxon>Conexibacter</taxon>
    </lineage>
</organism>
<proteinExistence type="predicted"/>
<evidence type="ECO:0008006" key="4">
    <source>
        <dbReference type="Google" id="ProtNLM"/>
    </source>
</evidence>
<gene>
    <name evidence="2" type="ORF">R7226_23280</name>
</gene>
<evidence type="ECO:0000313" key="2">
    <source>
        <dbReference type="EMBL" id="MDW5597290.1"/>
    </source>
</evidence>
<reference evidence="3" key="1">
    <citation type="submission" date="2023-07" db="EMBL/GenBank/DDBJ databases">
        <title>Conexibacter stalactiti sp. nov., isolated from stalactites in a lava cave and emended description of the genus Conexibacter.</title>
        <authorList>
            <person name="Lee S.D."/>
        </authorList>
    </citation>
    <scope>NUCLEOTIDE SEQUENCE [LARGE SCALE GENOMIC DNA]</scope>
    <source>
        <strain evidence="3">KCTC 39840</strain>
    </source>
</reference>